<evidence type="ECO:0000313" key="1">
    <source>
        <dbReference type="EMBL" id="MBB5622316.1"/>
    </source>
</evidence>
<dbReference type="AlphaFoldDB" id="A0A7W8YV04"/>
<gene>
    <name evidence="1" type="ORF">HDE69_003391</name>
</gene>
<dbReference type="RefSeq" id="WP_183868248.1">
    <property type="nucleotide sequence ID" value="NZ_JACHCF010000008.1"/>
</dbReference>
<dbReference type="EMBL" id="JACHCF010000008">
    <property type="protein sequence ID" value="MBB5622316.1"/>
    <property type="molecule type" value="Genomic_DNA"/>
</dbReference>
<name>A0A7W8YV04_9SPHI</name>
<sequence>MGKIYETDRLKGACIRAANFKQYGYKILESILKQNLDQQDHDQEQNCLPVHDNLRGANYYH</sequence>
<comment type="caution">
    <text evidence="1">The sequence shown here is derived from an EMBL/GenBank/DDBJ whole genome shotgun (WGS) entry which is preliminary data.</text>
</comment>
<accession>A0A7W8YV04</accession>
<evidence type="ECO:0008006" key="3">
    <source>
        <dbReference type="Google" id="ProtNLM"/>
    </source>
</evidence>
<reference evidence="1 2" key="1">
    <citation type="submission" date="2020-08" db="EMBL/GenBank/DDBJ databases">
        <title>Genomic Encyclopedia of Type Strains, Phase IV (KMG-V): Genome sequencing to study the core and pangenomes of soil and plant-associated prokaryotes.</title>
        <authorList>
            <person name="Whitman W."/>
        </authorList>
    </citation>
    <scope>NUCLEOTIDE SEQUENCE [LARGE SCALE GENOMIC DNA]</scope>
    <source>
        <strain evidence="1 2">MP7CTX6</strain>
    </source>
</reference>
<protein>
    <recommendedName>
        <fullName evidence="3">Transposase</fullName>
    </recommendedName>
</protein>
<evidence type="ECO:0000313" key="2">
    <source>
        <dbReference type="Proteomes" id="UP000537718"/>
    </source>
</evidence>
<dbReference type="Proteomes" id="UP000537718">
    <property type="component" value="Unassembled WGS sequence"/>
</dbReference>
<proteinExistence type="predicted"/>
<organism evidence="1 2">
    <name type="scientific">Pedobacter cryoconitis</name>
    <dbReference type="NCBI Taxonomy" id="188932"/>
    <lineage>
        <taxon>Bacteria</taxon>
        <taxon>Pseudomonadati</taxon>
        <taxon>Bacteroidota</taxon>
        <taxon>Sphingobacteriia</taxon>
        <taxon>Sphingobacteriales</taxon>
        <taxon>Sphingobacteriaceae</taxon>
        <taxon>Pedobacter</taxon>
    </lineage>
</organism>